<accession>A0ABW2TJJ9</accession>
<evidence type="ECO:0000256" key="1">
    <source>
        <dbReference type="ARBA" id="ARBA00021948"/>
    </source>
</evidence>
<name>A0ABW2TJJ9_9PSEU</name>
<dbReference type="InterPro" id="IPR005238">
    <property type="entry name" value="ComB-like"/>
</dbReference>
<dbReference type="InterPro" id="IPR036702">
    <property type="entry name" value="ComB-like_sf"/>
</dbReference>
<sequence>MVAAARVAHRHPARHVPRPALPQRRDPDDAGLRDGVRGLPAQRPSVAKAAKAVGGPIAVIAGGERWAEGHTLRPAVEDLLGAGAIAHHLGGALSPEARAAEAAFLAYSDDLPAVLSACASGRELTAWGHAADVALASAYGVSATVPRLVDGVYA</sequence>
<feature type="region of interest" description="Disordered" evidence="2">
    <location>
        <begin position="1"/>
        <end position="44"/>
    </location>
</feature>
<dbReference type="Pfam" id="PF04029">
    <property type="entry name" value="2-ph_phosp"/>
    <property type="match status" value="1"/>
</dbReference>
<dbReference type="EMBL" id="JBHTEY010000004">
    <property type="protein sequence ID" value="MFC7613579.1"/>
    <property type="molecule type" value="Genomic_DNA"/>
</dbReference>
<organism evidence="3 4">
    <name type="scientific">Actinokineospora soli</name>
    <dbReference type="NCBI Taxonomy" id="1048753"/>
    <lineage>
        <taxon>Bacteria</taxon>
        <taxon>Bacillati</taxon>
        <taxon>Actinomycetota</taxon>
        <taxon>Actinomycetes</taxon>
        <taxon>Pseudonocardiales</taxon>
        <taxon>Pseudonocardiaceae</taxon>
        <taxon>Actinokineospora</taxon>
    </lineage>
</organism>
<reference evidence="4" key="1">
    <citation type="journal article" date="2019" name="Int. J. Syst. Evol. Microbiol.">
        <title>The Global Catalogue of Microorganisms (GCM) 10K type strain sequencing project: providing services to taxonomists for standard genome sequencing and annotation.</title>
        <authorList>
            <consortium name="The Broad Institute Genomics Platform"/>
            <consortium name="The Broad Institute Genome Sequencing Center for Infectious Disease"/>
            <person name="Wu L."/>
            <person name="Ma J."/>
        </authorList>
    </citation>
    <scope>NUCLEOTIDE SEQUENCE [LARGE SCALE GENOMIC DNA]</scope>
    <source>
        <strain evidence="4">JCM 17695</strain>
    </source>
</reference>
<gene>
    <name evidence="3" type="ORF">ACFQV2_08150</name>
</gene>
<feature type="compositionally biased region" description="Basic residues" evidence="2">
    <location>
        <begin position="7"/>
        <end position="17"/>
    </location>
</feature>
<keyword evidence="4" id="KW-1185">Reference proteome</keyword>
<feature type="compositionally biased region" description="Basic and acidic residues" evidence="2">
    <location>
        <begin position="23"/>
        <end position="36"/>
    </location>
</feature>
<comment type="caution">
    <text evidence="3">The sequence shown here is derived from an EMBL/GenBank/DDBJ whole genome shotgun (WGS) entry which is preliminary data.</text>
</comment>
<dbReference type="SUPFAM" id="SSF142823">
    <property type="entry name" value="ComB-like"/>
    <property type="match status" value="1"/>
</dbReference>
<proteinExistence type="predicted"/>
<dbReference type="Proteomes" id="UP001596512">
    <property type="component" value="Unassembled WGS sequence"/>
</dbReference>
<evidence type="ECO:0000313" key="4">
    <source>
        <dbReference type="Proteomes" id="UP001596512"/>
    </source>
</evidence>
<evidence type="ECO:0000256" key="2">
    <source>
        <dbReference type="SAM" id="MobiDB-lite"/>
    </source>
</evidence>
<dbReference type="Gene3D" id="3.90.1560.10">
    <property type="entry name" value="ComB-like"/>
    <property type="match status" value="1"/>
</dbReference>
<protein>
    <recommendedName>
        <fullName evidence="1">Probable 2-phosphosulfolactate phosphatase</fullName>
    </recommendedName>
</protein>
<evidence type="ECO:0000313" key="3">
    <source>
        <dbReference type="EMBL" id="MFC7613579.1"/>
    </source>
</evidence>